<accession>A0A368WBT8</accession>
<evidence type="ECO:0000313" key="1">
    <source>
        <dbReference type="EMBL" id="RCW50877.1"/>
    </source>
</evidence>
<dbReference type="GO" id="GO:0043565">
    <property type="term" value="F:sequence-specific DNA binding"/>
    <property type="evidence" value="ECO:0007669"/>
    <property type="project" value="InterPro"/>
</dbReference>
<dbReference type="AlphaFoldDB" id="A0A368WBT8"/>
<protein>
    <submittedName>
        <fullName evidence="1">Transposase</fullName>
    </submittedName>
</protein>
<gene>
    <name evidence="1" type="ORF">DFP97_10269</name>
</gene>
<dbReference type="SUPFAM" id="SSF48295">
    <property type="entry name" value="TrpR-like"/>
    <property type="match status" value="2"/>
</dbReference>
<dbReference type="Proteomes" id="UP000252415">
    <property type="component" value="Unassembled WGS sequence"/>
</dbReference>
<name>A0A368WBT8_9BACL</name>
<sequence length="110" mass="12580">MAKSNQYSALEKFAILQELETGRSRLIDVAQKYGISKTTLVKWRHQYQLDGSEGLEPRKFHKSYPEELKLQAVMDYLSGNGSQYEIIDKYKIASRTQLQNGLPIIMVIAA</sequence>
<dbReference type="Pfam" id="PF01527">
    <property type="entry name" value="HTH_Tnp_1"/>
    <property type="match status" value="1"/>
</dbReference>
<dbReference type="RefSeq" id="WP_114378396.1">
    <property type="nucleotide sequence ID" value="NZ_QPJD01000002.1"/>
</dbReference>
<organism evidence="1 2">
    <name type="scientific">Paenibacillus prosopidis</name>
    <dbReference type="NCBI Taxonomy" id="630520"/>
    <lineage>
        <taxon>Bacteria</taxon>
        <taxon>Bacillati</taxon>
        <taxon>Bacillota</taxon>
        <taxon>Bacilli</taxon>
        <taxon>Bacillales</taxon>
        <taxon>Paenibacillaceae</taxon>
        <taxon>Paenibacillus</taxon>
    </lineage>
</organism>
<evidence type="ECO:0000313" key="2">
    <source>
        <dbReference type="Proteomes" id="UP000252415"/>
    </source>
</evidence>
<comment type="caution">
    <text evidence="1">The sequence shown here is derived from an EMBL/GenBank/DDBJ whole genome shotgun (WGS) entry which is preliminary data.</text>
</comment>
<keyword evidence="2" id="KW-1185">Reference proteome</keyword>
<dbReference type="InterPro" id="IPR036388">
    <property type="entry name" value="WH-like_DNA-bd_sf"/>
</dbReference>
<dbReference type="Gene3D" id="1.10.10.10">
    <property type="entry name" value="Winged helix-like DNA-binding domain superfamily/Winged helix DNA-binding domain"/>
    <property type="match status" value="1"/>
</dbReference>
<dbReference type="InterPro" id="IPR002514">
    <property type="entry name" value="Transposase_8"/>
</dbReference>
<dbReference type="OrthoDB" id="9797531at2"/>
<reference evidence="1 2" key="1">
    <citation type="submission" date="2018-07" db="EMBL/GenBank/DDBJ databases">
        <title>Genomic Encyclopedia of Type Strains, Phase III (KMG-III): the genomes of soil and plant-associated and newly described type strains.</title>
        <authorList>
            <person name="Whitman W."/>
        </authorList>
    </citation>
    <scope>NUCLEOTIDE SEQUENCE [LARGE SCALE GENOMIC DNA]</scope>
    <source>
        <strain evidence="1 2">CECT 7506</strain>
    </source>
</reference>
<dbReference type="EMBL" id="QPJD01000002">
    <property type="protein sequence ID" value="RCW50877.1"/>
    <property type="molecule type" value="Genomic_DNA"/>
</dbReference>
<proteinExistence type="predicted"/>
<dbReference type="InterPro" id="IPR010921">
    <property type="entry name" value="Trp_repressor/repl_initiator"/>
</dbReference>